<dbReference type="AlphaFoldDB" id="A0A4S8JJ66"/>
<organism evidence="5 6">
    <name type="scientific">Musa balbisiana</name>
    <name type="common">Banana</name>
    <dbReference type="NCBI Taxonomy" id="52838"/>
    <lineage>
        <taxon>Eukaryota</taxon>
        <taxon>Viridiplantae</taxon>
        <taxon>Streptophyta</taxon>
        <taxon>Embryophyta</taxon>
        <taxon>Tracheophyta</taxon>
        <taxon>Spermatophyta</taxon>
        <taxon>Magnoliopsida</taxon>
        <taxon>Liliopsida</taxon>
        <taxon>Zingiberales</taxon>
        <taxon>Musaceae</taxon>
        <taxon>Musa</taxon>
    </lineage>
</organism>
<dbReference type="InterPro" id="IPR041991">
    <property type="entry name" value="Ribosomal_eL27_KOW"/>
</dbReference>
<dbReference type="EMBL" id="PYDT01000004">
    <property type="protein sequence ID" value="THU62030.1"/>
    <property type="molecule type" value="Genomic_DNA"/>
</dbReference>
<dbReference type="InterPro" id="IPR038655">
    <property type="entry name" value="Ribosomal_eL27_sf"/>
</dbReference>
<keyword evidence="3" id="KW-0687">Ribonucleoprotein</keyword>
<dbReference type="InterPro" id="IPR005824">
    <property type="entry name" value="KOW"/>
</dbReference>
<accession>A0A4S8JJ66</accession>
<sequence>MTSSSFQYYKKDSLMPHDIVISLIPQYYLIDTQPKWGCPVHHDTLIVGGGDERWRERSSHSDQYLGGNFTAYRDQLAESRLFSGANRSRAPDKSLSPCLPRVPSGGEESGFGSVGAVGEEGETRTVVKFLKPNKAVIVLQGRFAGRKAVIVRAFDDGTRDRAYAHCFVAGIAKYSKNVIRKDSAKKTDKKSRVKAFLNLVKNSHIMPTRYTLDVDLKDAVTLVSLQSRDKKVATYLQGDQGSPRGALRDRQEPVVLYEAQVLIV</sequence>
<comment type="caution">
    <text evidence="5">The sequence shown here is derived from an EMBL/GenBank/DDBJ whole genome shotgun (WGS) entry which is preliminary data.</text>
</comment>
<dbReference type="Pfam" id="PF00467">
    <property type="entry name" value="KOW"/>
    <property type="match status" value="1"/>
</dbReference>
<proteinExistence type="inferred from homology"/>
<evidence type="ECO:0000256" key="2">
    <source>
        <dbReference type="ARBA" id="ARBA00022980"/>
    </source>
</evidence>
<dbReference type="SUPFAM" id="SSF50104">
    <property type="entry name" value="Translation proteins SH3-like domain"/>
    <property type="match status" value="1"/>
</dbReference>
<comment type="similarity">
    <text evidence="1">Belongs to the eukaryotic ribosomal protein eL27 family.</text>
</comment>
<evidence type="ECO:0000259" key="4">
    <source>
        <dbReference type="SMART" id="SM00739"/>
    </source>
</evidence>
<dbReference type="InterPro" id="IPR008991">
    <property type="entry name" value="Translation_prot_SH3-like_sf"/>
</dbReference>
<gene>
    <name evidence="5" type="ORF">C4D60_Mb01t00870</name>
</gene>
<keyword evidence="6" id="KW-1185">Reference proteome</keyword>
<dbReference type="STRING" id="52838.A0A4S8JJ66"/>
<keyword evidence="2" id="KW-0689">Ribosomal protein</keyword>
<evidence type="ECO:0000256" key="1">
    <source>
        <dbReference type="ARBA" id="ARBA00009124"/>
    </source>
</evidence>
<evidence type="ECO:0000313" key="5">
    <source>
        <dbReference type="EMBL" id="THU62030.1"/>
    </source>
</evidence>
<evidence type="ECO:0000256" key="3">
    <source>
        <dbReference type="ARBA" id="ARBA00023274"/>
    </source>
</evidence>
<dbReference type="Proteomes" id="UP000317650">
    <property type="component" value="Chromosome 1"/>
</dbReference>
<dbReference type="PANTHER" id="PTHR10497">
    <property type="entry name" value="60S RIBOSOMAL PROTEIN L27"/>
    <property type="match status" value="1"/>
</dbReference>
<dbReference type="GO" id="GO:0003735">
    <property type="term" value="F:structural constituent of ribosome"/>
    <property type="evidence" value="ECO:0007669"/>
    <property type="project" value="InterPro"/>
</dbReference>
<protein>
    <recommendedName>
        <fullName evidence="4">KOW domain-containing protein</fullName>
    </recommendedName>
</protein>
<dbReference type="GO" id="GO:0006412">
    <property type="term" value="P:translation"/>
    <property type="evidence" value="ECO:0007669"/>
    <property type="project" value="InterPro"/>
</dbReference>
<dbReference type="InterPro" id="IPR001141">
    <property type="entry name" value="Ribosomal_eL27"/>
</dbReference>
<name>A0A4S8JJ66_MUSBA</name>
<dbReference type="CDD" id="cd06090">
    <property type="entry name" value="KOW_RPL27"/>
    <property type="match status" value="1"/>
</dbReference>
<evidence type="ECO:0000313" key="6">
    <source>
        <dbReference type="Proteomes" id="UP000317650"/>
    </source>
</evidence>
<dbReference type="Pfam" id="PF01777">
    <property type="entry name" value="Ribosomal_L27e"/>
    <property type="match status" value="1"/>
</dbReference>
<dbReference type="GO" id="GO:1990904">
    <property type="term" value="C:ribonucleoprotein complex"/>
    <property type="evidence" value="ECO:0007669"/>
    <property type="project" value="UniProtKB-KW"/>
</dbReference>
<reference evidence="5 6" key="1">
    <citation type="journal article" date="2019" name="Nat. Plants">
        <title>Genome sequencing of Musa balbisiana reveals subgenome evolution and function divergence in polyploid bananas.</title>
        <authorList>
            <person name="Yao X."/>
        </authorList>
    </citation>
    <scope>NUCLEOTIDE SEQUENCE [LARGE SCALE GENOMIC DNA]</scope>
    <source>
        <strain evidence="6">cv. DH-PKW</strain>
        <tissue evidence="5">Leaves</tissue>
    </source>
</reference>
<feature type="domain" description="KOW" evidence="4">
    <location>
        <begin position="129"/>
        <end position="156"/>
    </location>
</feature>
<dbReference type="GO" id="GO:0005840">
    <property type="term" value="C:ribosome"/>
    <property type="evidence" value="ECO:0007669"/>
    <property type="project" value="UniProtKB-KW"/>
</dbReference>
<dbReference type="SMART" id="SM00739">
    <property type="entry name" value="KOW"/>
    <property type="match status" value="1"/>
</dbReference>
<dbReference type="Gene3D" id="2.30.30.770">
    <property type="match status" value="1"/>
</dbReference>